<feature type="region of interest" description="Disordered" evidence="1">
    <location>
        <begin position="1"/>
        <end position="44"/>
    </location>
</feature>
<name>A0A0A9DHW6_ARUDO</name>
<evidence type="ECO:0000256" key="1">
    <source>
        <dbReference type="SAM" id="MobiDB-lite"/>
    </source>
</evidence>
<reference evidence="2" key="2">
    <citation type="journal article" date="2015" name="Data Brief">
        <title>Shoot transcriptome of the giant reed, Arundo donax.</title>
        <authorList>
            <person name="Barrero R.A."/>
            <person name="Guerrero F.D."/>
            <person name="Moolhuijzen P."/>
            <person name="Goolsby J.A."/>
            <person name="Tidwell J."/>
            <person name="Bellgard S.E."/>
            <person name="Bellgard M.I."/>
        </authorList>
    </citation>
    <scope>NUCLEOTIDE SEQUENCE</scope>
    <source>
        <tissue evidence="2">Shoot tissue taken approximately 20 cm above the soil surface</tissue>
    </source>
</reference>
<proteinExistence type="predicted"/>
<dbReference type="EMBL" id="GBRH01209761">
    <property type="protein sequence ID" value="JAD88134.1"/>
    <property type="molecule type" value="Transcribed_RNA"/>
</dbReference>
<accession>A0A0A9DHW6</accession>
<organism evidence="2">
    <name type="scientific">Arundo donax</name>
    <name type="common">Giant reed</name>
    <name type="synonym">Donax arundinaceus</name>
    <dbReference type="NCBI Taxonomy" id="35708"/>
    <lineage>
        <taxon>Eukaryota</taxon>
        <taxon>Viridiplantae</taxon>
        <taxon>Streptophyta</taxon>
        <taxon>Embryophyta</taxon>
        <taxon>Tracheophyta</taxon>
        <taxon>Spermatophyta</taxon>
        <taxon>Magnoliopsida</taxon>
        <taxon>Liliopsida</taxon>
        <taxon>Poales</taxon>
        <taxon>Poaceae</taxon>
        <taxon>PACMAD clade</taxon>
        <taxon>Arundinoideae</taxon>
        <taxon>Arundineae</taxon>
        <taxon>Arundo</taxon>
    </lineage>
</organism>
<sequence>MNVGDGIESRSEEDIERPEVSVSARRQAGNLPQPRSKSAPAQGRVYCFLR</sequence>
<protein>
    <submittedName>
        <fullName evidence="2">Uncharacterized protein</fullName>
    </submittedName>
</protein>
<evidence type="ECO:0000313" key="2">
    <source>
        <dbReference type="EMBL" id="JAD88134.1"/>
    </source>
</evidence>
<reference evidence="2" key="1">
    <citation type="submission" date="2014-09" db="EMBL/GenBank/DDBJ databases">
        <authorList>
            <person name="Magalhaes I.L.F."/>
            <person name="Oliveira U."/>
            <person name="Santos F.R."/>
            <person name="Vidigal T.H.D.A."/>
            <person name="Brescovit A.D."/>
            <person name="Santos A.J."/>
        </authorList>
    </citation>
    <scope>NUCLEOTIDE SEQUENCE</scope>
    <source>
        <tissue evidence="2">Shoot tissue taken approximately 20 cm above the soil surface</tissue>
    </source>
</reference>
<dbReference type="AlphaFoldDB" id="A0A0A9DHW6"/>